<dbReference type="EMBL" id="CP020570">
    <property type="protein sequence ID" value="ARF62849.1"/>
    <property type="molecule type" value="Genomic_DNA"/>
</dbReference>
<evidence type="ECO:0000313" key="2">
    <source>
        <dbReference type="Proteomes" id="UP000192445"/>
    </source>
</evidence>
<protein>
    <submittedName>
        <fullName evidence="1">Uncharacterized protein</fullName>
    </submittedName>
</protein>
<dbReference type="Proteomes" id="UP000192445">
    <property type="component" value="Chromosome"/>
</dbReference>
<name>A0A1V0UCB9_STRVN</name>
<dbReference type="STRING" id="1935.B1H20_16720"/>
<evidence type="ECO:0000313" key="1">
    <source>
        <dbReference type="EMBL" id="ARF62849.1"/>
    </source>
</evidence>
<sequence length="77" mass="7907">MCTLIAVADTVQSETALWDPDEITITVQGGTHHHTLIRDLAALLADLGAPTTPGGGLTCFCGDPITIPREAIAAGPL</sequence>
<dbReference type="RefSeq" id="WP_083192784.1">
    <property type="nucleotide sequence ID" value="NZ_CP020570.1"/>
</dbReference>
<dbReference type="AlphaFoldDB" id="A0A1V0UCB9"/>
<dbReference type="KEGG" id="svu:B1H20_16720"/>
<gene>
    <name evidence="1" type="ORF">B1H20_16720</name>
</gene>
<reference evidence="1 2" key="1">
    <citation type="submission" date="2017-03" db="EMBL/GenBank/DDBJ databases">
        <title>Complete Genome Sequence of a natural compounds producer, Streptomyces violaceus S21.</title>
        <authorList>
            <person name="Zhong C."/>
            <person name="Zhao Z."/>
            <person name="Fu J."/>
            <person name="Zong G."/>
            <person name="Qin R."/>
            <person name="Cao G."/>
        </authorList>
    </citation>
    <scope>NUCLEOTIDE SEQUENCE [LARGE SCALE GENOMIC DNA]</scope>
    <source>
        <strain evidence="1 2">S21</strain>
    </source>
</reference>
<proteinExistence type="predicted"/>
<organism evidence="1 2">
    <name type="scientific">Streptomyces violaceoruber</name>
    <dbReference type="NCBI Taxonomy" id="1935"/>
    <lineage>
        <taxon>Bacteria</taxon>
        <taxon>Bacillati</taxon>
        <taxon>Actinomycetota</taxon>
        <taxon>Actinomycetes</taxon>
        <taxon>Kitasatosporales</taxon>
        <taxon>Streptomycetaceae</taxon>
        <taxon>Streptomyces</taxon>
        <taxon>Streptomyces violaceoruber group</taxon>
    </lineage>
</organism>
<accession>A0A1V0UCB9</accession>